<dbReference type="EMBL" id="CP002275">
    <property type="protein sequence ID" value="AFS14121.1"/>
    <property type="molecule type" value="Genomic_DNA"/>
</dbReference>
<evidence type="ECO:0000313" key="2">
    <source>
        <dbReference type="EMBL" id="AFS14121.1"/>
    </source>
</evidence>
<reference evidence="2 3" key="2">
    <citation type="journal article" date="2012" name="Nucleic Acids Res.">
        <title>Massive gene acquisitions in Mycobacterium indicus pranii provide a perspective on mycobacterial evolution.</title>
        <authorList>
            <person name="Saini V."/>
            <person name="Raghuvanshi S."/>
            <person name="Khurana J.P."/>
            <person name="Ahmed N."/>
            <person name="Hasnain S.E."/>
            <person name="Tyagi A.K."/>
            <person name="Tyagi A.K."/>
        </authorList>
    </citation>
    <scope>NUCLEOTIDE SEQUENCE [LARGE SCALE GENOMIC DNA]</scope>
    <source>
        <strain evidence="3">DSM 45239 / MTCC 9506</strain>
    </source>
</reference>
<dbReference type="Proteomes" id="UP000007329">
    <property type="component" value="Chromosome"/>
</dbReference>
<accession>J9WFM8</accession>
<name>J9WFM8_MYCIP</name>
<feature type="region of interest" description="Disordered" evidence="1">
    <location>
        <begin position="1"/>
        <end position="30"/>
    </location>
</feature>
<reference evidence="2 3" key="1">
    <citation type="journal article" date="2007" name="PLoS ONE">
        <title>Molecular analysis of a leprosy immunotherapeutic bacillus provides insights into Mycobacterium evolution.</title>
        <authorList>
            <person name="Ahmed N."/>
            <person name="Saini V."/>
            <person name="Raghuvanshi S."/>
            <person name="Khurana J.P."/>
            <person name="Tyagi A.K."/>
            <person name="Tyagi A.K."/>
            <person name="Hasnain S.E."/>
        </authorList>
    </citation>
    <scope>NUCLEOTIDE SEQUENCE [LARGE SCALE GENOMIC DNA]</scope>
    <source>
        <strain evidence="2">MTCC 9506</strain>
    </source>
</reference>
<gene>
    <name evidence="2" type="ORF">MIP_03092</name>
</gene>
<dbReference type="AlphaFoldDB" id="J9WFM8"/>
<dbReference type="KEGG" id="mid:MIP_03092"/>
<organism evidence="2 3">
    <name type="scientific">Mycobacterium indicus pranii (strain DSM 45239 / MTCC 9506)</name>
    <dbReference type="NCBI Taxonomy" id="1232724"/>
    <lineage>
        <taxon>Bacteria</taxon>
        <taxon>Bacillati</taxon>
        <taxon>Actinomycetota</taxon>
        <taxon>Actinomycetes</taxon>
        <taxon>Mycobacteriales</taxon>
        <taxon>Mycobacteriaceae</taxon>
        <taxon>Mycobacterium</taxon>
        <taxon>Mycobacterium avium complex (MAC)</taxon>
    </lineage>
</organism>
<sequence>MPRRRRPRDNTDDDDTEGEPNMTTTTSDGWAVDYCPQCCPAGGQADRPVRLAAMTAPYAVTAGRGRRALCKYRCASCGHTWRRDDLWTAKTVGLPAA</sequence>
<evidence type="ECO:0000313" key="3">
    <source>
        <dbReference type="Proteomes" id="UP000007329"/>
    </source>
</evidence>
<evidence type="ECO:0000256" key="1">
    <source>
        <dbReference type="SAM" id="MobiDB-lite"/>
    </source>
</evidence>
<proteinExistence type="predicted"/>
<dbReference type="HOGENOM" id="CLU_2343672_0_0_11"/>
<protein>
    <submittedName>
        <fullName evidence="2">Uncharacterized protein</fullName>
    </submittedName>
</protein>
<dbReference type="PATRIC" id="fig|1232724.3.peg.2149"/>